<sequence length="422" mass="48359">MKVLLVTDYFYPFTPGGSEWSVYELAKALKVKRIDSVIATINYGALARDNYYGLKIRRIPFLKKLENKRSVVNPIWQNNPVFFLISVYFLIKLVREEKPDILHVHGKFLIPGAVIAGFITQKPVIVTIRDKQLLCSIGKCFFDVKRFKACSFWEYITSDFIWFCNNYTNKNPLIIAYVFLGALWSRFSASIIKFFAKKASVITAISESQKKYLEANGFKNIRVVYNTASFKKPKTTTSKTKSVLFVGKLSKGKGVELLLDAAEDLLKTRKIKFIFAGKLQSPKIKSRFQEKILKSNTKLLGGVDYHSLPILYRRVSLLIMPSIYPESFGRTALEAISFGTPVVVTNTGALPEIVNDKVTGRVVDVSVANLEDAILEVLENEKVYRENIKKNYRKLKKKFMLNPINEYIKLYKRQDLLTHQHM</sequence>
<feature type="domain" description="Glycosyltransferase subfamily 4-like N-terminal" evidence="2">
    <location>
        <begin position="15"/>
        <end position="226"/>
    </location>
</feature>
<proteinExistence type="predicted"/>
<dbReference type="Pfam" id="PF13439">
    <property type="entry name" value="Glyco_transf_4"/>
    <property type="match status" value="1"/>
</dbReference>
<dbReference type="InterPro" id="IPR050194">
    <property type="entry name" value="Glycosyltransferase_grp1"/>
</dbReference>
<reference evidence="3 4" key="1">
    <citation type="journal article" date="2016" name="Nat. Commun.">
        <title>Thousands of microbial genomes shed light on interconnected biogeochemical processes in an aquifer system.</title>
        <authorList>
            <person name="Anantharaman K."/>
            <person name="Brown C.T."/>
            <person name="Hug L.A."/>
            <person name="Sharon I."/>
            <person name="Castelle C.J."/>
            <person name="Probst A.J."/>
            <person name="Thomas B.C."/>
            <person name="Singh A."/>
            <person name="Wilkins M.J."/>
            <person name="Karaoz U."/>
            <person name="Brodie E.L."/>
            <person name="Williams K.H."/>
            <person name="Hubbard S.S."/>
            <person name="Banfield J.F."/>
        </authorList>
    </citation>
    <scope>NUCLEOTIDE SEQUENCE [LARGE SCALE GENOMIC DNA]</scope>
</reference>
<evidence type="ECO:0008006" key="5">
    <source>
        <dbReference type="Google" id="ProtNLM"/>
    </source>
</evidence>
<dbReference type="AlphaFoldDB" id="A0A1F5G398"/>
<dbReference type="SUPFAM" id="SSF53756">
    <property type="entry name" value="UDP-Glycosyltransferase/glycogen phosphorylase"/>
    <property type="match status" value="1"/>
</dbReference>
<name>A0A1F5G398_9BACT</name>
<dbReference type="Pfam" id="PF00534">
    <property type="entry name" value="Glycos_transf_1"/>
    <property type="match status" value="1"/>
</dbReference>
<dbReference type="PANTHER" id="PTHR45947">
    <property type="entry name" value="SULFOQUINOVOSYL TRANSFERASE SQD2"/>
    <property type="match status" value="1"/>
</dbReference>
<feature type="domain" description="Glycosyl transferase family 1" evidence="1">
    <location>
        <begin position="231"/>
        <end position="394"/>
    </location>
</feature>
<dbReference type="InterPro" id="IPR001296">
    <property type="entry name" value="Glyco_trans_1"/>
</dbReference>
<dbReference type="PANTHER" id="PTHR45947:SF3">
    <property type="entry name" value="SULFOQUINOVOSYL TRANSFERASE SQD2"/>
    <property type="match status" value="1"/>
</dbReference>
<gene>
    <name evidence="3" type="ORF">A2164_03760</name>
</gene>
<comment type="caution">
    <text evidence="3">The sequence shown here is derived from an EMBL/GenBank/DDBJ whole genome shotgun (WGS) entry which is preliminary data.</text>
</comment>
<dbReference type="CDD" id="cd03801">
    <property type="entry name" value="GT4_PimA-like"/>
    <property type="match status" value="1"/>
</dbReference>
<protein>
    <recommendedName>
        <fullName evidence="5">Glycosyl transferase family 1 domain-containing protein</fullName>
    </recommendedName>
</protein>
<evidence type="ECO:0000313" key="3">
    <source>
        <dbReference type="EMBL" id="OGD86264.1"/>
    </source>
</evidence>
<organism evidence="3 4">
    <name type="scientific">Candidatus Curtissbacteria bacterium RBG_13_35_7</name>
    <dbReference type="NCBI Taxonomy" id="1797705"/>
    <lineage>
        <taxon>Bacteria</taxon>
        <taxon>Candidatus Curtissiibacteriota</taxon>
    </lineage>
</organism>
<dbReference type="Proteomes" id="UP000176317">
    <property type="component" value="Unassembled WGS sequence"/>
</dbReference>
<evidence type="ECO:0000259" key="2">
    <source>
        <dbReference type="Pfam" id="PF13439"/>
    </source>
</evidence>
<dbReference type="EMBL" id="MFAT01000032">
    <property type="protein sequence ID" value="OGD86264.1"/>
    <property type="molecule type" value="Genomic_DNA"/>
</dbReference>
<accession>A0A1F5G398</accession>
<dbReference type="InterPro" id="IPR028098">
    <property type="entry name" value="Glyco_trans_4-like_N"/>
</dbReference>
<evidence type="ECO:0000259" key="1">
    <source>
        <dbReference type="Pfam" id="PF00534"/>
    </source>
</evidence>
<evidence type="ECO:0000313" key="4">
    <source>
        <dbReference type="Proteomes" id="UP000176317"/>
    </source>
</evidence>
<dbReference type="GO" id="GO:0016758">
    <property type="term" value="F:hexosyltransferase activity"/>
    <property type="evidence" value="ECO:0007669"/>
    <property type="project" value="TreeGrafter"/>
</dbReference>
<dbReference type="Gene3D" id="3.40.50.2000">
    <property type="entry name" value="Glycogen Phosphorylase B"/>
    <property type="match status" value="3"/>
</dbReference>